<dbReference type="InterPro" id="IPR017930">
    <property type="entry name" value="Myb_dom"/>
</dbReference>
<keyword evidence="4" id="KW-0539">Nucleus</keyword>
<feature type="region of interest" description="Disordered" evidence="5">
    <location>
        <begin position="145"/>
        <end position="184"/>
    </location>
</feature>
<evidence type="ECO:0000313" key="8">
    <source>
        <dbReference type="EMBL" id="GMN72710.1"/>
    </source>
</evidence>
<dbReference type="PANTHER" id="PTHR10641:SF1413">
    <property type="entry name" value="MYB-RELATED PROTEIN MYB4"/>
    <property type="match status" value="1"/>
</dbReference>
<evidence type="ECO:0000259" key="7">
    <source>
        <dbReference type="PROSITE" id="PS51294"/>
    </source>
</evidence>
<reference evidence="8" key="1">
    <citation type="submission" date="2023-07" db="EMBL/GenBank/DDBJ databases">
        <title>draft genome sequence of fig (Ficus carica).</title>
        <authorList>
            <person name="Takahashi T."/>
            <person name="Nishimura K."/>
        </authorList>
    </citation>
    <scope>NUCLEOTIDE SEQUENCE</scope>
</reference>
<evidence type="ECO:0000256" key="5">
    <source>
        <dbReference type="SAM" id="MobiDB-lite"/>
    </source>
</evidence>
<evidence type="ECO:0000256" key="2">
    <source>
        <dbReference type="ARBA" id="ARBA00022737"/>
    </source>
</evidence>
<dbReference type="PROSITE" id="PS51294">
    <property type="entry name" value="HTH_MYB"/>
    <property type="match status" value="2"/>
</dbReference>
<evidence type="ECO:0000313" key="9">
    <source>
        <dbReference type="Proteomes" id="UP001187192"/>
    </source>
</evidence>
<feature type="domain" description="HTH myb-type" evidence="7">
    <location>
        <begin position="81"/>
        <end position="135"/>
    </location>
</feature>
<name>A0AA88JG45_FICCA</name>
<organism evidence="8 9">
    <name type="scientific">Ficus carica</name>
    <name type="common">Common fig</name>
    <dbReference type="NCBI Taxonomy" id="3494"/>
    <lineage>
        <taxon>Eukaryota</taxon>
        <taxon>Viridiplantae</taxon>
        <taxon>Streptophyta</taxon>
        <taxon>Embryophyta</taxon>
        <taxon>Tracheophyta</taxon>
        <taxon>Spermatophyta</taxon>
        <taxon>Magnoliopsida</taxon>
        <taxon>eudicotyledons</taxon>
        <taxon>Gunneridae</taxon>
        <taxon>Pentapetalae</taxon>
        <taxon>rosids</taxon>
        <taxon>fabids</taxon>
        <taxon>Rosales</taxon>
        <taxon>Moraceae</taxon>
        <taxon>Ficeae</taxon>
        <taxon>Ficus</taxon>
    </lineage>
</organism>
<protein>
    <recommendedName>
        <fullName evidence="10">MYB transcription factor</fullName>
    </recommendedName>
</protein>
<evidence type="ECO:0008006" key="10">
    <source>
        <dbReference type="Google" id="ProtNLM"/>
    </source>
</evidence>
<keyword evidence="3" id="KW-0238">DNA-binding</keyword>
<feature type="compositionally biased region" description="Polar residues" evidence="5">
    <location>
        <begin position="145"/>
        <end position="163"/>
    </location>
</feature>
<dbReference type="PANTHER" id="PTHR10641">
    <property type="entry name" value="MYB FAMILY TRANSCRIPTION FACTOR"/>
    <property type="match status" value="1"/>
</dbReference>
<keyword evidence="2" id="KW-0677">Repeat</keyword>
<comment type="subcellular location">
    <subcellularLocation>
        <location evidence="1">Nucleus</location>
    </subcellularLocation>
</comment>
<dbReference type="FunFam" id="1.10.10.60:FF:000001">
    <property type="entry name" value="MYB-related transcription factor"/>
    <property type="match status" value="1"/>
</dbReference>
<dbReference type="Gene3D" id="1.10.10.60">
    <property type="entry name" value="Homeodomain-like"/>
    <property type="match status" value="3"/>
</dbReference>
<evidence type="ECO:0000256" key="3">
    <source>
        <dbReference type="ARBA" id="ARBA00023125"/>
    </source>
</evidence>
<feature type="domain" description="Myb-like" evidence="6">
    <location>
        <begin position="9"/>
        <end position="61"/>
    </location>
</feature>
<accession>A0AA88JG45</accession>
<dbReference type="Proteomes" id="UP001187192">
    <property type="component" value="Unassembled WGS sequence"/>
</dbReference>
<dbReference type="PROSITE" id="PS50090">
    <property type="entry name" value="MYB_LIKE"/>
    <property type="match status" value="2"/>
</dbReference>
<proteinExistence type="predicted"/>
<dbReference type="AlphaFoldDB" id="A0AA88JG45"/>
<dbReference type="InterPro" id="IPR009057">
    <property type="entry name" value="Homeodomain-like_sf"/>
</dbReference>
<dbReference type="Pfam" id="PF00249">
    <property type="entry name" value="Myb_DNA-binding"/>
    <property type="match status" value="2"/>
</dbReference>
<sequence>MGRTPCCSGEGLKKGAWTEDEDKKLVDYIAEHGEGGWRSLPQKAGLLRCGKSCRLRWANYLRPGLLRCGKSCRLRWANYLRPGIKRGEFSVEEEETVIRLQSTLGNKWSSIAKQLPGRTDNEIKNHWNTRLKRLAAERRVIRNAAQNSPEVPAVNSDTYTEADNSSEKLQEIENSSKSKSSISPSSKLLNEVAATLRASGSLALLMSQQVGTSKSLKGSSIPSTSSARLLNKMATTLGSLSLKPHSFDGIKALFSKSIEGGVSSTISNCINNSLSSENIGIGNSNTPRSEYAVQVSRQTTLSASARLLNRMGTKLALTRHRPHLIVGDSRTISSNSPDQERIKIESLASEPSLLLRDLPQQFLSLFYGTNSGTCHHQDMEIEGDGDPPFLTEIDDQKERDDQNVVCEYDQLESFLNRNDSDEVFMTSASPSPVEVNIAYGLEAAHTWNDFFN</sequence>
<evidence type="ECO:0000256" key="4">
    <source>
        <dbReference type="ARBA" id="ARBA00023242"/>
    </source>
</evidence>
<gene>
    <name evidence="8" type="ORF">TIFTF001_052898</name>
</gene>
<feature type="domain" description="Myb-like" evidence="6">
    <location>
        <begin position="81"/>
        <end position="131"/>
    </location>
</feature>
<dbReference type="EMBL" id="BTGU01011729">
    <property type="protein sequence ID" value="GMN72710.1"/>
    <property type="molecule type" value="Genomic_DNA"/>
</dbReference>
<dbReference type="CDD" id="cd00167">
    <property type="entry name" value="SANT"/>
    <property type="match status" value="2"/>
</dbReference>
<dbReference type="SUPFAM" id="SSF46689">
    <property type="entry name" value="Homeodomain-like"/>
    <property type="match status" value="2"/>
</dbReference>
<dbReference type="GO" id="GO:0005634">
    <property type="term" value="C:nucleus"/>
    <property type="evidence" value="ECO:0007669"/>
    <property type="project" value="UniProtKB-SubCell"/>
</dbReference>
<feature type="compositionally biased region" description="Basic and acidic residues" evidence="5">
    <location>
        <begin position="165"/>
        <end position="176"/>
    </location>
</feature>
<dbReference type="InterPro" id="IPR001005">
    <property type="entry name" value="SANT/Myb"/>
</dbReference>
<comment type="caution">
    <text evidence="8">The sequence shown here is derived from an EMBL/GenBank/DDBJ whole genome shotgun (WGS) entry which is preliminary data.</text>
</comment>
<feature type="domain" description="HTH myb-type" evidence="7">
    <location>
        <begin position="9"/>
        <end position="65"/>
    </location>
</feature>
<evidence type="ECO:0000259" key="6">
    <source>
        <dbReference type="PROSITE" id="PS50090"/>
    </source>
</evidence>
<evidence type="ECO:0000256" key="1">
    <source>
        <dbReference type="ARBA" id="ARBA00004123"/>
    </source>
</evidence>
<keyword evidence="9" id="KW-1185">Reference proteome</keyword>
<dbReference type="GO" id="GO:0003677">
    <property type="term" value="F:DNA binding"/>
    <property type="evidence" value="ECO:0007669"/>
    <property type="project" value="UniProtKB-KW"/>
</dbReference>
<dbReference type="SMART" id="SM00717">
    <property type="entry name" value="SANT"/>
    <property type="match status" value="2"/>
</dbReference>
<dbReference type="InterPro" id="IPR015495">
    <property type="entry name" value="Myb_TF_plants"/>
</dbReference>